<accession>K0TE82</accession>
<dbReference type="Gene3D" id="1.25.40.10">
    <property type="entry name" value="Tetratricopeptide repeat domain"/>
    <property type="match status" value="1"/>
</dbReference>
<evidence type="ECO:0000256" key="1">
    <source>
        <dbReference type="SAM" id="MobiDB-lite"/>
    </source>
</evidence>
<evidence type="ECO:0000313" key="2">
    <source>
        <dbReference type="EMBL" id="EJK71756.1"/>
    </source>
</evidence>
<feature type="region of interest" description="Disordered" evidence="1">
    <location>
        <begin position="95"/>
        <end position="116"/>
    </location>
</feature>
<dbReference type="OrthoDB" id="2384430at2759"/>
<gene>
    <name evidence="2" type="ORF">THAOC_06776</name>
</gene>
<feature type="non-terminal residue" evidence="2">
    <location>
        <position position="1"/>
    </location>
</feature>
<dbReference type="EMBL" id="AGNL01006834">
    <property type="protein sequence ID" value="EJK71756.1"/>
    <property type="molecule type" value="Genomic_DNA"/>
</dbReference>
<evidence type="ECO:0000313" key="3">
    <source>
        <dbReference type="Proteomes" id="UP000266841"/>
    </source>
</evidence>
<sequence length="116" mass="12935">CASPWGRWVDKDEAKASKFCMKAAMQGCVEARYNLGNHEGRKGNYDRAVRHFLISAKMGDKRSIESIKMMFAGGLATKEYAEALRGCQDAVEEMKSHDRDEAKRLGSICRGGNEQS</sequence>
<reference evidence="2 3" key="1">
    <citation type="journal article" date="2012" name="Genome Biol.">
        <title>Genome and low-iron response of an oceanic diatom adapted to chronic iron limitation.</title>
        <authorList>
            <person name="Lommer M."/>
            <person name="Specht M."/>
            <person name="Roy A.S."/>
            <person name="Kraemer L."/>
            <person name="Andreson R."/>
            <person name="Gutowska M.A."/>
            <person name="Wolf J."/>
            <person name="Bergner S.V."/>
            <person name="Schilhabel M.B."/>
            <person name="Klostermeier U.C."/>
            <person name="Beiko R.G."/>
            <person name="Rosenstiel P."/>
            <person name="Hippler M."/>
            <person name="Laroche J."/>
        </authorList>
    </citation>
    <scope>NUCLEOTIDE SEQUENCE [LARGE SCALE GENOMIC DNA]</scope>
    <source>
        <strain evidence="2 3">CCMP1005</strain>
    </source>
</reference>
<comment type="caution">
    <text evidence="2">The sequence shown here is derived from an EMBL/GenBank/DDBJ whole genome shotgun (WGS) entry which is preliminary data.</text>
</comment>
<protein>
    <submittedName>
        <fullName evidence="2">Uncharacterized protein</fullName>
    </submittedName>
</protein>
<organism evidence="2 3">
    <name type="scientific">Thalassiosira oceanica</name>
    <name type="common">Marine diatom</name>
    <dbReference type="NCBI Taxonomy" id="159749"/>
    <lineage>
        <taxon>Eukaryota</taxon>
        <taxon>Sar</taxon>
        <taxon>Stramenopiles</taxon>
        <taxon>Ochrophyta</taxon>
        <taxon>Bacillariophyta</taxon>
        <taxon>Coscinodiscophyceae</taxon>
        <taxon>Thalassiosirophycidae</taxon>
        <taxon>Thalassiosirales</taxon>
        <taxon>Thalassiosiraceae</taxon>
        <taxon>Thalassiosira</taxon>
    </lineage>
</organism>
<dbReference type="AlphaFoldDB" id="K0TE82"/>
<proteinExistence type="predicted"/>
<dbReference type="Proteomes" id="UP000266841">
    <property type="component" value="Unassembled WGS sequence"/>
</dbReference>
<dbReference type="InterPro" id="IPR011990">
    <property type="entry name" value="TPR-like_helical_dom_sf"/>
</dbReference>
<dbReference type="SUPFAM" id="SSF81901">
    <property type="entry name" value="HCP-like"/>
    <property type="match status" value="1"/>
</dbReference>
<feature type="compositionally biased region" description="Basic and acidic residues" evidence="1">
    <location>
        <begin position="95"/>
        <end position="104"/>
    </location>
</feature>
<name>K0TE82_THAOC</name>
<keyword evidence="3" id="KW-1185">Reference proteome</keyword>